<feature type="domain" description="Peptidase S1" evidence="1">
    <location>
        <begin position="15"/>
        <end position="64"/>
    </location>
</feature>
<evidence type="ECO:0000313" key="2">
    <source>
        <dbReference type="EMBL" id="CAG7731355.1"/>
    </source>
</evidence>
<dbReference type="AlphaFoldDB" id="A0A8J2K210"/>
<keyword evidence="3" id="KW-1185">Reference proteome</keyword>
<evidence type="ECO:0000313" key="3">
    <source>
        <dbReference type="Proteomes" id="UP000708208"/>
    </source>
</evidence>
<feature type="non-terminal residue" evidence="2">
    <location>
        <position position="1"/>
    </location>
</feature>
<sequence length="80" mass="8563">VISLEECLPWSEVSPFKVDEYNVCTLPEKMGKGTAQGDSGSALICYDEKGPYATGVVSWGPIEGEDARASTRPAPTWLLG</sequence>
<dbReference type="Pfam" id="PF00089">
    <property type="entry name" value="Trypsin"/>
    <property type="match status" value="1"/>
</dbReference>
<name>A0A8J2K210_9HEXA</name>
<organism evidence="2 3">
    <name type="scientific">Allacma fusca</name>
    <dbReference type="NCBI Taxonomy" id="39272"/>
    <lineage>
        <taxon>Eukaryota</taxon>
        <taxon>Metazoa</taxon>
        <taxon>Ecdysozoa</taxon>
        <taxon>Arthropoda</taxon>
        <taxon>Hexapoda</taxon>
        <taxon>Collembola</taxon>
        <taxon>Symphypleona</taxon>
        <taxon>Sminthuridae</taxon>
        <taxon>Allacma</taxon>
    </lineage>
</organism>
<dbReference type="InterPro" id="IPR001254">
    <property type="entry name" value="Trypsin_dom"/>
</dbReference>
<accession>A0A8J2K210</accession>
<comment type="caution">
    <text evidence="2">The sequence shown here is derived from an EMBL/GenBank/DDBJ whole genome shotgun (WGS) entry which is preliminary data.</text>
</comment>
<dbReference type="EMBL" id="CAJVCH010210734">
    <property type="protein sequence ID" value="CAG7731355.1"/>
    <property type="molecule type" value="Genomic_DNA"/>
</dbReference>
<gene>
    <name evidence="2" type="ORF">AFUS01_LOCUS19950</name>
</gene>
<dbReference type="Proteomes" id="UP000708208">
    <property type="component" value="Unassembled WGS sequence"/>
</dbReference>
<dbReference type="InterPro" id="IPR033116">
    <property type="entry name" value="TRYPSIN_SER"/>
</dbReference>
<dbReference type="GO" id="GO:0006508">
    <property type="term" value="P:proteolysis"/>
    <property type="evidence" value="ECO:0007669"/>
    <property type="project" value="InterPro"/>
</dbReference>
<protein>
    <recommendedName>
        <fullName evidence="1">Peptidase S1 domain-containing protein</fullName>
    </recommendedName>
</protein>
<dbReference type="GO" id="GO:0004252">
    <property type="term" value="F:serine-type endopeptidase activity"/>
    <property type="evidence" value="ECO:0007669"/>
    <property type="project" value="InterPro"/>
</dbReference>
<reference evidence="2" key="1">
    <citation type="submission" date="2021-06" db="EMBL/GenBank/DDBJ databases">
        <authorList>
            <person name="Hodson N. C."/>
            <person name="Mongue J. A."/>
            <person name="Jaron S. K."/>
        </authorList>
    </citation>
    <scope>NUCLEOTIDE SEQUENCE</scope>
</reference>
<evidence type="ECO:0000259" key="1">
    <source>
        <dbReference type="Pfam" id="PF00089"/>
    </source>
</evidence>
<proteinExistence type="predicted"/>
<dbReference type="PROSITE" id="PS00135">
    <property type="entry name" value="TRYPSIN_SER"/>
    <property type="match status" value="1"/>
</dbReference>